<accession>A0A4S4FQ24</accession>
<dbReference type="EMBL" id="SSSM01000004">
    <property type="protein sequence ID" value="THG30695.1"/>
    <property type="molecule type" value="Genomic_DNA"/>
</dbReference>
<evidence type="ECO:0000313" key="2">
    <source>
        <dbReference type="EMBL" id="THG30695.1"/>
    </source>
</evidence>
<keyword evidence="1" id="KW-1133">Transmembrane helix</keyword>
<dbReference type="Proteomes" id="UP000309133">
    <property type="component" value="Unassembled WGS sequence"/>
</dbReference>
<dbReference type="RefSeq" id="WP_136427052.1">
    <property type="nucleotide sequence ID" value="NZ_SSSM01000003.1"/>
</dbReference>
<reference evidence="3 4" key="1">
    <citation type="submission" date="2019-04" db="EMBL/GenBank/DDBJ databases">
        <authorList>
            <person name="Jiang L."/>
        </authorList>
    </citation>
    <scope>NUCLEOTIDE SEQUENCE [LARGE SCALE GENOMIC DNA]</scope>
    <source>
        <strain evidence="3 4">YIM 131853</strain>
    </source>
</reference>
<proteinExistence type="predicted"/>
<gene>
    <name evidence="3" type="ORF">E6C64_07770</name>
    <name evidence="2" type="ORF">E6C64_08625</name>
</gene>
<keyword evidence="4" id="KW-1185">Reference proteome</keyword>
<sequence length="189" mass="21556">MSQLTKRGKPRQRSAPITRSRFHAVRRDIAEWKRAGEYNAARLASALGLSVESLNSIRRAKSWKDFEKSKADRLAKKVAKEQLRAPHIHHQEELPLETKGSLLDRTAARKLIDEGLSEVRASVKSSNRAVGSLENEVNDFSDYIRNRMNTVEKRIERRVRFLYRGVLVLAVLLLVASIVIAWASTSWKP</sequence>
<evidence type="ECO:0000313" key="4">
    <source>
        <dbReference type="Proteomes" id="UP000309133"/>
    </source>
</evidence>
<feature type="transmembrane region" description="Helical" evidence="1">
    <location>
        <begin position="161"/>
        <end position="183"/>
    </location>
</feature>
<dbReference type="EMBL" id="SSSM01000003">
    <property type="protein sequence ID" value="THG31932.1"/>
    <property type="molecule type" value="Genomic_DNA"/>
</dbReference>
<keyword evidence="1" id="KW-0472">Membrane</keyword>
<organism evidence="3 4">
    <name type="scientific">Naasia lichenicola</name>
    <dbReference type="NCBI Taxonomy" id="2565933"/>
    <lineage>
        <taxon>Bacteria</taxon>
        <taxon>Bacillati</taxon>
        <taxon>Actinomycetota</taxon>
        <taxon>Actinomycetes</taxon>
        <taxon>Micrococcales</taxon>
        <taxon>Microbacteriaceae</taxon>
        <taxon>Naasia</taxon>
    </lineage>
</organism>
<protein>
    <submittedName>
        <fullName evidence="3">Uncharacterized protein</fullName>
    </submittedName>
</protein>
<keyword evidence="1" id="KW-0812">Transmembrane</keyword>
<comment type="caution">
    <text evidence="3">The sequence shown here is derived from an EMBL/GenBank/DDBJ whole genome shotgun (WGS) entry which is preliminary data.</text>
</comment>
<name>A0A4S4FQ24_9MICO</name>
<evidence type="ECO:0000313" key="3">
    <source>
        <dbReference type="EMBL" id="THG31932.1"/>
    </source>
</evidence>
<dbReference type="AlphaFoldDB" id="A0A4S4FQ24"/>
<evidence type="ECO:0000256" key="1">
    <source>
        <dbReference type="SAM" id="Phobius"/>
    </source>
</evidence>